<comment type="subcellular location">
    <subcellularLocation>
        <location evidence="1">Membrane</location>
        <topology evidence="1">Multi-pass membrane protein</topology>
    </subcellularLocation>
</comment>
<keyword evidence="8" id="KW-1185">Reference proteome</keyword>
<evidence type="ECO:0000256" key="1">
    <source>
        <dbReference type="ARBA" id="ARBA00004141"/>
    </source>
</evidence>
<evidence type="ECO:0000313" key="10">
    <source>
        <dbReference type="WBParaSite" id="TCONS_00006611.p1"/>
    </source>
</evidence>
<dbReference type="Proteomes" id="UP000035681">
    <property type="component" value="Unplaced"/>
</dbReference>
<dbReference type="AlphaFoldDB" id="A0A0K0DTD2"/>
<feature type="transmembrane region" description="Helical" evidence="7">
    <location>
        <begin position="284"/>
        <end position="304"/>
    </location>
</feature>
<reference evidence="9" key="1">
    <citation type="submission" date="2015-08" db="UniProtKB">
        <authorList>
            <consortium name="WormBaseParasite"/>
        </authorList>
    </citation>
    <scope>IDENTIFICATION</scope>
</reference>
<evidence type="ECO:0000256" key="2">
    <source>
        <dbReference type="ARBA" id="ARBA00007018"/>
    </source>
</evidence>
<dbReference type="WBParaSite" id="SSTP_0000049500.1">
    <property type="protein sequence ID" value="SSTP_0000049500.1"/>
    <property type="gene ID" value="SSTP_0000049500"/>
</dbReference>
<accession>A0A0K0DTD2</accession>
<dbReference type="PANTHER" id="PTHR20855:SF52">
    <property type="entry name" value="ADIPONECTIN RECEPTOR PROTEIN"/>
    <property type="match status" value="1"/>
</dbReference>
<protein>
    <submittedName>
        <fullName evidence="9">ADIPOR-like receptor IZH1</fullName>
    </submittedName>
    <submittedName>
        <fullName evidence="10">Adiponectin receptor protein</fullName>
    </submittedName>
</protein>
<feature type="binding site" evidence="6">
    <location>
        <position position="176"/>
    </location>
    <ligand>
        <name>Zn(2+)</name>
        <dbReference type="ChEBI" id="CHEBI:29105"/>
    </ligand>
</feature>
<keyword evidence="5 7" id="KW-0472">Membrane</keyword>
<dbReference type="GO" id="GO:0005886">
    <property type="term" value="C:plasma membrane"/>
    <property type="evidence" value="ECO:0007669"/>
    <property type="project" value="TreeGrafter"/>
</dbReference>
<evidence type="ECO:0000313" key="9">
    <source>
        <dbReference type="WBParaSite" id="SSTP_0000049500.1"/>
    </source>
</evidence>
<name>A0A0K0DTD2_STRER</name>
<dbReference type="STRING" id="6248.A0A0K0DTD2"/>
<sequence>MLKYSSCETLTTLVSLDDNLVETIEENNSLINVKEDTISLVSSIDTLDHDFEENIQEETIEVFRSETQRKIRRIFNFFPKLINFENLPDWLKDNQFIRSGYRPPSGSMKYVFFSLIQYHNETINIWTHLVGSIMFISACIWVMSRPNNLVPSNVKLIFLPFFLGSILCMTCSASFHLFFFKSQKFGAIFSKLDYSGIALLIIGSFIPWLYLVFQCHIHLVILYIVMITVMGVLAIIVSLFDKFAQPRYRPLRAGIFLTMGLSAIFPGIHLLLIESWEIIVEKELLKWNIIMGSLYVIGALQYALRIPERFFMGKFDYLFHSHQFFHIFVVLAAFIHFYGISRVAVHKISSGSCEEQEIESGVTLWKKWFGTYG</sequence>
<dbReference type="InterPro" id="IPR004254">
    <property type="entry name" value="AdipoR/HlyIII-related"/>
</dbReference>
<dbReference type="GO" id="GO:0046872">
    <property type="term" value="F:metal ion binding"/>
    <property type="evidence" value="ECO:0007669"/>
    <property type="project" value="UniProtKB-KW"/>
</dbReference>
<feature type="transmembrane region" description="Helical" evidence="7">
    <location>
        <begin position="251"/>
        <end position="272"/>
    </location>
</feature>
<feature type="binding site" evidence="6">
    <location>
        <position position="322"/>
    </location>
    <ligand>
        <name>Zn(2+)</name>
        <dbReference type="ChEBI" id="CHEBI:29105"/>
    </ligand>
</feature>
<dbReference type="Pfam" id="PF03006">
    <property type="entry name" value="HlyIII"/>
    <property type="match status" value="1"/>
</dbReference>
<feature type="transmembrane region" description="Helical" evidence="7">
    <location>
        <begin position="156"/>
        <end position="180"/>
    </location>
</feature>
<keyword evidence="6" id="KW-0862">Zinc</keyword>
<dbReference type="GO" id="GO:0038023">
    <property type="term" value="F:signaling receptor activity"/>
    <property type="evidence" value="ECO:0007669"/>
    <property type="project" value="TreeGrafter"/>
</dbReference>
<evidence type="ECO:0000256" key="6">
    <source>
        <dbReference type="PIRSR" id="PIRSR604254-1"/>
    </source>
</evidence>
<keyword evidence="4 7" id="KW-1133">Transmembrane helix</keyword>
<dbReference type="GO" id="GO:0033211">
    <property type="term" value="P:adiponectin-activated signaling pathway"/>
    <property type="evidence" value="ECO:0007669"/>
    <property type="project" value="TreeGrafter"/>
</dbReference>
<feature type="transmembrane region" description="Helical" evidence="7">
    <location>
        <begin position="192"/>
        <end position="211"/>
    </location>
</feature>
<organism evidence="9">
    <name type="scientific">Strongyloides stercoralis</name>
    <name type="common">Threadworm</name>
    <dbReference type="NCBI Taxonomy" id="6248"/>
    <lineage>
        <taxon>Eukaryota</taxon>
        <taxon>Metazoa</taxon>
        <taxon>Ecdysozoa</taxon>
        <taxon>Nematoda</taxon>
        <taxon>Chromadorea</taxon>
        <taxon>Rhabditida</taxon>
        <taxon>Tylenchina</taxon>
        <taxon>Panagrolaimomorpha</taxon>
        <taxon>Strongyloidoidea</taxon>
        <taxon>Strongyloididae</taxon>
        <taxon>Strongyloides</taxon>
    </lineage>
</organism>
<evidence type="ECO:0000256" key="3">
    <source>
        <dbReference type="ARBA" id="ARBA00022692"/>
    </source>
</evidence>
<feature type="transmembrane region" description="Helical" evidence="7">
    <location>
        <begin position="125"/>
        <end position="144"/>
    </location>
</feature>
<keyword evidence="3 7" id="KW-0812">Transmembrane</keyword>
<feature type="binding site" evidence="6">
    <location>
        <position position="326"/>
    </location>
    <ligand>
        <name>Zn(2+)</name>
        <dbReference type="ChEBI" id="CHEBI:29105"/>
    </ligand>
</feature>
<evidence type="ECO:0000313" key="8">
    <source>
        <dbReference type="Proteomes" id="UP000035681"/>
    </source>
</evidence>
<keyword evidence="6" id="KW-0479">Metal-binding</keyword>
<evidence type="ECO:0000256" key="7">
    <source>
        <dbReference type="SAM" id="Phobius"/>
    </source>
</evidence>
<dbReference type="PANTHER" id="PTHR20855">
    <property type="entry name" value="ADIPOR/PROGESTIN RECEPTOR-RELATED"/>
    <property type="match status" value="1"/>
</dbReference>
<evidence type="ECO:0000256" key="4">
    <source>
        <dbReference type="ARBA" id="ARBA00022989"/>
    </source>
</evidence>
<evidence type="ECO:0000256" key="5">
    <source>
        <dbReference type="ARBA" id="ARBA00023136"/>
    </source>
</evidence>
<feature type="transmembrane region" description="Helical" evidence="7">
    <location>
        <begin position="324"/>
        <end position="345"/>
    </location>
</feature>
<proteinExistence type="inferred from homology"/>
<dbReference type="WBParaSite" id="TCONS_00006611.p1">
    <property type="protein sequence ID" value="TCONS_00006611.p1"/>
    <property type="gene ID" value="XLOC_004743"/>
</dbReference>
<comment type="similarity">
    <text evidence="2">Belongs to the ADIPOR family.</text>
</comment>
<feature type="transmembrane region" description="Helical" evidence="7">
    <location>
        <begin position="217"/>
        <end position="239"/>
    </location>
</feature>